<comment type="similarity">
    <text evidence="2">Belongs to the CpsC/CapA family.</text>
</comment>
<evidence type="ECO:0000256" key="6">
    <source>
        <dbReference type="ARBA" id="ARBA00023136"/>
    </source>
</evidence>
<dbReference type="InterPro" id="IPR003856">
    <property type="entry name" value="LPS_length_determ_N"/>
</dbReference>
<evidence type="ECO:0000313" key="11">
    <source>
        <dbReference type="Proteomes" id="UP000078454"/>
    </source>
</evidence>
<dbReference type="Proteomes" id="UP000078454">
    <property type="component" value="Unassembled WGS sequence"/>
</dbReference>
<dbReference type="OrthoDB" id="2360475at2"/>
<dbReference type="EMBL" id="LYPB01000073">
    <property type="protein sequence ID" value="OAS17184.1"/>
    <property type="molecule type" value="Genomic_DNA"/>
</dbReference>
<dbReference type="AlphaFoldDB" id="A0A198A6U2"/>
<protein>
    <recommendedName>
        <fullName evidence="9">Polysaccharide chain length determinant N-terminal domain-containing protein</fullName>
    </recommendedName>
</protein>
<feature type="transmembrane region" description="Helical" evidence="8">
    <location>
        <begin position="16"/>
        <end position="38"/>
    </location>
</feature>
<proteinExistence type="inferred from homology"/>
<feature type="region of interest" description="Disordered" evidence="7">
    <location>
        <begin position="227"/>
        <end position="251"/>
    </location>
</feature>
<name>A0A198A6U2_9BACL</name>
<evidence type="ECO:0000259" key="9">
    <source>
        <dbReference type="Pfam" id="PF02706"/>
    </source>
</evidence>
<evidence type="ECO:0000256" key="5">
    <source>
        <dbReference type="ARBA" id="ARBA00022989"/>
    </source>
</evidence>
<keyword evidence="4 8" id="KW-0812">Transmembrane</keyword>
<evidence type="ECO:0000256" key="2">
    <source>
        <dbReference type="ARBA" id="ARBA00006683"/>
    </source>
</evidence>
<dbReference type="GO" id="GO:0005886">
    <property type="term" value="C:plasma membrane"/>
    <property type="evidence" value="ECO:0007669"/>
    <property type="project" value="UniProtKB-SubCell"/>
</dbReference>
<dbReference type="InterPro" id="IPR050445">
    <property type="entry name" value="Bact_polysacc_biosynth/exp"/>
</dbReference>
<keyword evidence="3" id="KW-1003">Cell membrane</keyword>
<gene>
    <name evidence="10" type="ORF">A8708_02910</name>
</gene>
<feature type="domain" description="Polysaccharide chain length determinant N-terminal" evidence="9">
    <location>
        <begin position="2"/>
        <end position="93"/>
    </location>
</feature>
<dbReference type="PANTHER" id="PTHR32309">
    <property type="entry name" value="TYROSINE-PROTEIN KINASE"/>
    <property type="match status" value="1"/>
</dbReference>
<organism evidence="10 11">
    <name type="scientific">Paenibacillus oryzisoli</name>
    <dbReference type="NCBI Taxonomy" id="1850517"/>
    <lineage>
        <taxon>Bacteria</taxon>
        <taxon>Bacillati</taxon>
        <taxon>Bacillota</taxon>
        <taxon>Bacilli</taxon>
        <taxon>Bacillales</taxon>
        <taxon>Paenibacillaceae</taxon>
        <taxon>Paenibacillus</taxon>
    </lineage>
</organism>
<keyword evidence="6 8" id="KW-0472">Membrane</keyword>
<evidence type="ECO:0000313" key="10">
    <source>
        <dbReference type="EMBL" id="OAS17184.1"/>
    </source>
</evidence>
<dbReference type="STRING" id="1850517.A8708_02910"/>
<evidence type="ECO:0000256" key="7">
    <source>
        <dbReference type="SAM" id="MobiDB-lite"/>
    </source>
</evidence>
<evidence type="ECO:0000256" key="4">
    <source>
        <dbReference type="ARBA" id="ARBA00022692"/>
    </source>
</evidence>
<comment type="subcellular location">
    <subcellularLocation>
        <location evidence="1">Cell membrane</location>
        <topology evidence="1">Multi-pass membrane protein</topology>
    </subcellularLocation>
</comment>
<accession>A0A198A6U2</accession>
<dbReference type="RefSeq" id="WP_068666574.1">
    <property type="nucleotide sequence ID" value="NZ_LYPB01000073.1"/>
</dbReference>
<dbReference type="PANTHER" id="PTHR32309:SF13">
    <property type="entry name" value="FERRIC ENTEROBACTIN TRANSPORT PROTEIN FEPE"/>
    <property type="match status" value="1"/>
</dbReference>
<evidence type="ECO:0000256" key="8">
    <source>
        <dbReference type="SAM" id="Phobius"/>
    </source>
</evidence>
<feature type="transmembrane region" description="Helical" evidence="8">
    <location>
        <begin position="175"/>
        <end position="196"/>
    </location>
</feature>
<evidence type="ECO:0000256" key="1">
    <source>
        <dbReference type="ARBA" id="ARBA00004651"/>
    </source>
</evidence>
<evidence type="ECO:0000256" key="3">
    <source>
        <dbReference type="ARBA" id="ARBA00022475"/>
    </source>
</evidence>
<comment type="caution">
    <text evidence="10">The sequence shown here is derived from an EMBL/GenBank/DDBJ whole genome shotgun (WGS) entry which is preliminary data.</text>
</comment>
<keyword evidence="11" id="KW-1185">Reference proteome</keyword>
<dbReference type="GO" id="GO:0004713">
    <property type="term" value="F:protein tyrosine kinase activity"/>
    <property type="evidence" value="ECO:0007669"/>
    <property type="project" value="TreeGrafter"/>
</dbReference>
<reference evidence="10 11" key="1">
    <citation type="submission" date="2016-05" db="EMBL/GenBank/DDBJ databases">
        <title>Paenibacillus sp. 1ZS3-15 nov., isolated from the rhizosphere soil.</title>
        <authorList>
            <person name="Zhang X.X."/>
            <person name="Zhang J."/>
        </authorList>
    </citation>
    <scope>NUCLEOTIDE SEQUENCE [LARGE SCALE GENOMIC DNA]</scope>
    <source>
        <strain evidence="10 11">1ZS3-15</strain>
    </source>
</reference>
<keyword evidence="5 8" id="KW-1133">Transmembrane helix</keyword>
<dbReference type="Pfam" id="PF02706">
    <property type="entry name" value="Wzz"/>
    <property type="match status" value="1"/>
</dbReference>
<sequence length="251" mass="27399">MEIELRQYLTIVQKKLGLIAGIVLLASVVTGLVSYYLITPLYEASSKIIVNKSTDVAGRENLDYDSIRTNALLIKTYKEIILTPAILDNVITKYPDLGLTSADLKDMVLVSSTVDTQVMTITIRSSSPENAAKAVNAVSDVFKTTIPSIMKVDNVVILNEAKPEENQRPVSPHTIMNVVIAFVVSLMLAISFVLLLNYLDDSIQSEADIEQYLGLPTLATIANVKPEDLPNKASTQSPRKVGDTVYANANQ</sequence>